<protein>
    <submittedName>
        <fullName evidence="2">Uncharacterized protein</fullName>
    </submittedName>
</protein>
<dbReference type="AlphaFoldDB" id="A0A7W8IGM8"/>
<evidence type="ECO:0000313" key="2">
    <source>
        <dbReference type="EMBL" id="MBB5316834.1"/>
    </source>
</evidence>
<accession>A0A7W8IGM8</accession>
<keyword evidence="1" id="KW-0812">Transmembrane</keyword>
<keyword evidence="1" id="KW-0472">Membrane</keyword>
<keyword evidence="3" id="KW-1185">Reference proteome</keyword>
<proteinExistence type="predicted"/>
<dbReference type="EMBL" id="JACHDY010000002">
    <property type="protein sequence ID" value="MBB5316834.1"/>
    <property type="molecule type" value="Genomic_DNA"/>
</dbReference>
<feature type="transmembrane region" description="Helical" evidence="1">
    <location>
        <begin position="21"/>
        <end position="44"/>
    </location>
</feature>
<keyword evidence="1" id="KW-1133">Transmembrane helix</keyword>
<organism evidence="2 3">
    <name type="scientific">Tunturiibacter empetritectus</name>
    <dbReference type="NCBI Taxonomy" id="3069691"/>
    <lineage>
        <taxon>Bacteria</taxon>
        <taxon>Pseudomonadati</taxon>
        <taxon>Acidobacteriota</taxon>
        <taxon>Terriglobia</taxon>
        <taxon>Terriglobales</taxon>
        <taxon>Acidobacteriaceae</taxon>
        <taxon>Tunturiibacter</taxon>
    </lineage>
</organism>
<evidence type="ECO:0000256" key="1">
    <source>
        <dbReference type="SAM" id="Phobius"/>
    </source>
</evidence>
<comment type="caution">
    <text evidence="2">The sequence shown here is derived from an EMBL/GenBank/DDBJ whole genome shotgun (WGS) entry which is preliminary data.</text>
</comment>
<sequence length="269" mass="30979">MKSLVWAITKMASKYAIALSVMHYLGGLNWLTGLSIAIFLPLYLPWSSSNKVDISHFTPHIIDLNPHIASMLIDLGLITDEKWKQLVSEDVARKPWDGLSFAVHGIRGVVLSVDPNGDNVVHWTGWDYYTTQTMIEVPLDFVQFSGAYFPWSPRFFFRTGKGGYHLGIEVNDTWLKEKRKDLEQSGIVKEFDTDYRFGTTRLTLDVLPPDVFWKFYREHDKKQWEAAKQKAISSGWKPEEIGIEEIGYFGDRYEGKYGTVNLRFMPDGR</sequence>
<reference evidence="2" key="1">
    <citation type="submission" date="2020-08" db="EMBL/GenBank/DDBJ databases">
        <title>Genomic Encyclopedia of Type Strains, Phase IV (KMG-V): Genome sequencing to study the core and pangenomes of soil and plant-associated prokaryotes.</title>
        <authorList>
            <person name="Whitman W."/>
        </authorList>
    </citation>
    <scope>NUCLEOTIDE SEQUENCE [LARGE SCALE GENOMIC DNA]</scope>
    <source>
        <strain evidence="2">M8UP27</strain>
    </source>
</reference>
<name>A0A7W8IGM8_9BACT</name>
<evidence type="ECO:0000313" key="3">
    <source>
        <dbReference type="Proteomes" id="UP000568106"/>
    </source>
</evidence>
<dbReference type="Proteomes" id="UP000568106">
    <property type="component" value="Unassembled WGS sequence"/>
</dbReference>
<gene>
    <name evidence="2" type="ORF">HDF09_001503</name>
</gene>